<evidence type="ECO:0000256" key="1">
    <source>
        <dbReference type="ARBA" id="ARBA00022603"/>
    </source>
</evidence>
<evidence type="ECO:0000256" key="3">
    <source>
        <dbReference type="ARBA" id="ARBA00022691"/>
    </source>
</evidence>
<dbReference type="PANTHER" id="PTHR43712">
    <property type="entry name" value="PUTATIVE (AFU_ORTHOLOGUE AFUA_4G14580)-RELATED"/>
    <property type="match status" value="1"/>
</dbReference>
<dbReference type="Gene3D" id="3.40.50.150">
    <property type="entry name" value="Vaccinia Virus protein VP39"/>
    <property type="match status" value="1"/>
</dbReference>
<evidence type="ECO:0000259" key="4">
    <source>
        <dbReference type="Pfam" id="PF00891"/>
    </source>
</evidence>
<keyword evidence="6" id="KW-1185">Reference proteome</keyword>
<name>A0AA39V620_9LECA</name>
<protein>
    <recommendedName>
        <fullName evidence="4">O-methyltransferase C-terminal domain-containing protein</fullName>
    </recommendedName>
</protein>
<dbReference type="AlphaFoldDB" id="A0AA39V620"/>
<sequence>MEMDKASLLASISCLTSEAQAFKKNGSSDKATRYEVRTAALALADALEFPVEQALRIVFESTPPLIALRIAFEGGFLNHFGGGETQTADSLSAITGADRTLIARIFRILTASKTVDEIGVDSYAANDLTRAFLMPGIGDANTHGCDNVNPIFAKLPEYLSQMDWVNPDTYSMGPHVFTFGRPLWKRLESEPHKSALFNKIMSAFKQNRENWVDIFPFEERLQNSVPADQVLVINIAGGVGHRLRDFKLKFPWASGRAVLQDQKHVLPTTESNSKAFADLQECDIETMAHDIFKPQPVQGARYYFFSAIFHGRPNSACLELLRNTAPALKKDYSRILINDFVIPEKGANLFQASFDLWMMADSTGQERTLREWNELFDACGLKLVEVHTLGVDSVLEVELA</sequence>
<dbReference type="InterPro" id="IPR016461">
    <property type="entry name" value="COMT-like"/>
</dbReference>
<feature type="domain" description="O-methyltransferase C-terminal" evidence="4">
    <location>
        <begin position="177"/>
        <end position="380"/>
    </location>
</feature>
<gene>
    <name evidence="5" type="ORF">JMJ35_004405</name>
</gene>
<keyword evidence="2" id="KW-0808">Transferase</keyword>
<evidence type="ECO:0000313" key="6">
    <source>
        <dbReference type="Proteomes" id="UP001166286"/>
    </source>
</evidence>
<dbReference type="EMBL" id="JAFEKC020000008">
    <property type="protein sequence ID" value="KAK0513419.1"/>
    <property type="molecule type" value="Genomic_DNA"/>
</dbReference>
<organism evidence="5 6">
    <name type="scientific">Cladonia borealis</name>
    <dbReference type="NCBI Taxonomy" id="184061"/>
    <lineage>
        <taxon>Eukaryota</taxon>
        <taxon>Fungi</taxon>
        <taxon>Dikarya</taxon>
        <taxon>Ascomycota</taxon>
        <taxon>Pezizomycotina</taxon>
        <taxon>Lecanoromycetes</taxon>
        <taxon>OSLEUM clade</taxon>
        <taxon>Lecanoromycetidae</taxon>
        <taxon>Lecanorales</taxon>
        <taxon>Lecanorineae</taxon>
        <taxon>Cladoniaceae</taxon>
        <taxon>Cladonia</taxon>
    </lineage>
</organism>
<dbReference type="InterPro" id="IPR036388">
    <property type="entry name" value="WH-like_DNA-bd_sf"/>
</dbReference>
<dbReference type="InterPro" id="IPR029063">
    <property type="entry name" value="SAM-dependent_MTases_sf"/>
</dbReference>
<dbReference type="Pfam" id="PF00891">
    <property type="entry name" value="Methyltransf_2"/>
    <property type="match status" value="1"/>
</dbReference>
<keyword evidence="1" id="KW-0489">Methyltransferase</keyword>
<evidence type="ECO:0000256" key="2">
    <source>
        <dbReference type="ARBA" id="ARBA00022679"/>
    </source>
</evidence>
<evidence type="ECO:0000313" key="5">
    <source>
        <dbReference type="EMBL" id="KAK0513419.1"/>
    </source>
</evidence>
<dbReference type="GO" id="GO:0032259">
    <property type="term" value="P:methylation"/>
    <property type="evidence" value="ECO:0007669"/>
    <property type="project" value="UniProtKB-KW"/>
</dbReference>
<dbReference type="SUPFAM" id="SSF53335">
    <property type="entry name" value="S-adenosyl-L-methionine-dependent methyltransferases"/>
    <property type="match status" value="1"/>
</dbReference>
<dbReference type="GO" id="GO:0008171">
    <property type="term" value="F:O-methyltransferase activity"/>
    <property type="evidence" value="ECO:0007669"/>
    <property type="project" value="InterPro"/>
</dbReference>
<accession>A0AA39V620</accession>
<dbReference type="Proteomes" id="UP001166286">
    <property type="component" value="Unassembled WGS sequence"/>
</dbReference>
<reference evidence="5" key="1">
    <citation type="submission" date="2023-03" db="EMBL/GenBank/DDBJ databases">
        <title>Complete genome of Cladonia borealis.</title>
        <authorList>
            <person name="Park H."/>
        </authorList>
    </citation>
    <scope>NUCLEOTIDE SEQUENCE</scope>
    <source>
        <strain evidence="5">ANT050790</strain>
    </source>
</reference>
<proteinExistence type="predicted"/>
<dbReference type="PANTHER" id="PTHR43712:SF11">
    <property type="entry name" value="O-METHYLTRANSFERASE (AFU_ORTHOLOGUE AFUA_2G17820)-RELATED"/>
    <property type="match status" value="1"/>
</dbReference>
<comment type="caution">
    <text evidence="5">The sequence shown here is derived from an EMBL/GenBank/DDBJ whole genome shotgun (WGS) entry which is preliminary data.</text>
</comment>
<dbReference type="InterPro" id="IPR001077">
    <property type="entry name" value="COMT_C"/>
</dbReference>
<dbReference type="Gene3D" id="1.10.10.10">
    <property type="entry name" value="Winged helix-like DNA-binding domain superfamily/Winged helix DNA-binding domain"/>
    <property type="match status" value="1"/>
</dbReference>
<dbReference type="PROSITE" id="PS51683">
    <property type="entry name" value="SAM_OMT_II"/>
    <property type="match status" value="1"/>
</dbReference>
<keyword evidence="3" id="KW-0949">S-adenosyl-L-methionine</keyword>